<dbReference type="PATRIC" id="fig|1357400.3.peg.347"/>
<keyword evidence="3" id="KW-1185">Reference proteome</keyword>
<protein>
    <recommendedName>
        <fullName evidence="4">PepSY domain-containing protein</fullName>
    </recommendedName>
</protein>
<dbReference type="PANTHER" id="PTHR40115">
    <property type="entry name" value="INNER MEMBRANE PROTEIN WITH PEPSY TM HELIX"/>
    <property type="match status" value="1"/>
</dbReference>
<evidence type="ECO:0008006" key="4">
    <source>
        <dbReference type="Google" id="ProtNLM"/>
    </source>
</evidence>
<dbReference type="PANTHER" id="PTHR40115:SF1">
    <property type="entry name" value="INNER MEMBRANE PROTEIN WITH PEPSY TM HELIX"/>
    <property type="match status" value="1"/>
</dbReference>
<accession>V8CCT4</accession>
<proteinExistence type="predicted"/>
<dbReference type="HOGENOM" id="CLU_122739_0_0_7"/>
<dbReference type="EMBL" id="AZJI01000001">
    <property type="protein sequence ID" value="ETD24912.1"/>
    <property type="molecule type" value="Genomic_DNA"/>
</dbReference>
<gene>
    <name evidence="2" type="ORF">HMPREF2086_00246</name>
</gene>
<keyword evidence="1" id="KW-1133">Transmembrane helix</keyword>
<name>V8CCT4_9HELI</name>
<reference evidence="2 3" key="1">
    <citation type="journal article" date="2014" name="Genome Announc.">
        <title>Draft genome sequences of six enterohepatic helicobacter species isolated from humans and one from rhesus macaques.</title>
        <authorList>
            <person name="Shen Z."/>
            <person name="Sheh A."/>
            <person name="Young S.K."/>
            <person name="Abouelliel A."/>
            <person name="Ward D.V."/>
            <person name="Earl A.M."/>
            <person name="Fox J.G."/>
        </authorList>
    </citation>
    <scope>NUCLEOTIDE SEQUENCE [LARGE SCALE GENOMIC DNA]</scope>
    <source>
        <strain evidence="2 3">MIT 99-5501</strain>
    </source>
</reference>
<feature type="transmembrane region" description="Helical" evidence="1">
    <location>
        <begin position="198"/>
        <end position="217"/>
    </location>
</feature>
<keyword evidence="1" id="KW-0812">Transmembrane</keyword>
<dbReference type="AlphaFoldDB" id="V8CCT4"/>
<dbReference type="InterPro" id="IPR032307">
    <property type="entry name" value="PepSY_TM-like_2"/>
</dbReference>
<organism evidence="2 3">
    <name type="scientific">Helicobacter macacae MIT 99-5501</name>
    <dbReference type="NCBI Taxonomy" id="1357400"/>
    <lineage>
        <taxon>Bacteria</taxon>
        <taxon>Pseudomonadati</taxon>
        <taxon>Campylobacterota</taxon>
        <taxon>Epsilonproteobacteria</taxon>
        <taxon>Campylobacterales</taxon>
        <taxon>Helicobacteraceae</taxon>
        <taxon>Helicobacter</taxon>
    </lineage>
</organism>
<evidence type="ECO:0000313" key="3">
    <source>
        <dbReference type="Proteomes" id="UP000018731"/>
    </source>
</evidence>
<comment type="caution">
    <text evidence="2">The sequence shown here is derived from an EMBL/GenBank/DDBJ whole genome shotgun (WGS) entry which is preliminary data.</text>
</comment>
<feature type="transmembrane region" description="Helical" evidence="1">
    <location>
        <begin position="165"/>
        <end position="186"/>
    </location>
</feature>
<evidence type="ECO:0000313" key="2">
    <source>
        <dbReference type="EMBL" id="ETD24912.1"/>
    </source>
</evidence>
<evidence type="ECO:0000256" key="1">
    <source>
        <dbReference type="SAM" id="Phobius"/>
    </source>
</evidence>
<sequence>MKRTLKIVNVRFLRRFIRLRRLTKKTKSPKIPKKFWIKLHTYLSLFFLPLALIYAITGVGYIYDIRQNSGAQIVKIPLESMPKRGSEKELILKLLEENSLEIPKDTDIKMFRGNPSMGNVYYGASIIKERNGEIILQVTKRNLYGVLLLMHKSNGSKFEVGEFKFHFFDFLAMGFGVSLLLFYLSGLIMTSFCKKDRLVSFGVLGVGLVATILAVYFSV</sequence>
<dbReference type="RefSeq" id="WP_023926914.1">
    <property type="nucleotide sequence ID" value="NZ_KI669454.1"/>
</dbReference>
<dbReference type="eggNOG" id="COG3295">
    <property type="taxonomic scope" value="Bacteria"/>
</dbReference>
<dbReference type="Proteomes" id="UP000018731">
    <property type="component" value="Unassembled WGS sequence"/>
</dbReference>
<keyword evidence="1" id="KW-0472">Membrane</keyword>